<organism evidence="1 2">
    <name type="scientific">Deinococcus marmoris</name>
    <dbReference type="NCBI Taxonomy" id="249408"/>
    <lineage>
        <taxon>Bacteria</taxon>
        <taxon>Thermotogati</taxon>
        <taxon>Deinococcota</taxon>
        <taxon>Deinococci</taxon>
        <taxon>Deinococcales</taxon>
        <taxon>Deinococcaceae</taxon>
        <taxon>Deinococcus</taxon>
    </lineage>
</organism>
<dbReference type="Proteomes" id="UP000186607">
    <property type="component" value="Unassembled WGS sequence"/>
</dbReference>
<sequence>MNNSKTISAPIFPTAEQAADLDSVAERLRDIRSWCQAQATGVMAPKVTLAEFARGEPAVSCRSADEAQALRRMTRYADIPLCVLTETIRERRRLIHQEVRDAGQPRAYEDVWQTFEVEIAGRGWCMAVSAQQVQLQGLVAPMRTQLDPRLLPQLAAGPLTLAWVQVEQTDTGWWLKIRLA</sequence>
<evidence type="ECO:0000313" key="2">
    <source>
        <dbReference type="Proteomes" id="UP000186607"/>
    </source>
</evidence>
<dbReference type="EMBL" id="MSTI01000093">
    <property type="protein sequence ID" value="OLV17561.1"/>
    <property type="molecule type" value="Genomic_DNA"/>
</dbReference>
<keyword evidence="2" id="KW-1185">Reference proteome</keyword>
<protein>
    <submittedName>
        <fullName evidence="1">Uncharacterized protein</fullName>
    </submittedName>
</protein>
<proteinExistence type="predicted"/>
<comment type="caution">
    <text evidence="1">The sequence shown here is derived from an EMBL/GenBank/DDBJ whole genome shotgun (WGS) entry which is preliminary data.</text>
</comment>
<evidence type="ECO:0000313" key="1">
    <source>
        <dbReference type="EMBL" id="OLV17561.1"/>
    </source>
</evidence>
<name>A0A1U7NXB2_9DEIO</name>
<reference evidence="1 2" key="1">
    <citation type="submission" date="2017-01" db="EMBL/GenBank/DDBJ databases">
        <title>Genome Analysis of Deinococcus marmoris KOPRI26562.</title>
        <authorList>
            <person name="Kim J.H."/>
            <person name="Oh H.-M."/>
        </authorList>
    </citation>
    <scope>NUCLEOTIDE SEQUENCE [LARGE SCALE GENOMIC DNA]</scope>
    <source>
        <strain evidence="1 2">KOPRI26562</strain>
    </source>
</reference>
<dbReference type="RefSeq" id="WP_075833423.1">
    <property type="nucleotide sequence ID" value="NZ_MSTI01000093.1"/>
</dbReference>
<dbReference type="AlphaFoldDB" id="A0A1U7NXB2"/>
<gene>
    <name evidence="1" type="ORF">BOO71_0008203</name>
</gene>
<accession>A0A1U7NXB2</accession>